<keyword evidence="1" id="KW-0812">Transmembrane</keyword>
<gene>
    <name evidence="2" type="ORF">J2I46_02930</name>
</gene>
<sequence length="128" mass="14475">MSDKTIELLITGGIGLIGGVIGSLIAPWVVWGIERRKIKINKKIELLNKVRQYTERPDFDRVAFSQTAIYSEIKPYLTKSLIGMIEQNSETKLITIKSPRHGRGISLNNLSPELLDEIVRIEKAWGLM</sequence>
<dbReference type="Proteomes" id="UP000664628">
    <property type="component" value="Unassembled WGS sequence"/>
</dbReference>
<dbReference type="RefSeq" id="WP_207327426.1">
    <property type="nucleotide sequence ID" value="NZ_JAFMYW010000001.1"/>
</dbReference>
<keyword evidence="3" id="KW-1185">Reference proteome</keyword>
<reference evidence="2 3" key="1">
    <citation type="submission" date="2021-03" db="EMBL/GenBank/DDBJ databases">
        <title>Fibrella sp. HMF5405 genome sequencing and assembly.</title>
        <authorList>
            <person name="Kang H."/>
            <person name="Kim H."/>
            <person name="Bae S."/>
            <person name="Joh K."/>
        </authorList>
    </citation>
    <scope>NUCLEOTIDE SEQUENCE [LARGE SCALE GENOMIC DNA]</scope>
    <source>
        <strain evidence="2 3">HMF5405</strain>
    </source>
</reference>
<evidence type="ECO:0000313" key="2">
    <source>
        <dbReference type="EMBL" id="MBO0947518.1"/>
    </source>
</evidence>
<organism evidence="2 3">
    <name type="scientific">Fibrella forsythiae</name>
    <dbReference type="NCBI Taxonomy" id="2817061"/>
    <lineage>
        <taxon>Bacteria</taxon>
        <taxon>Pseudomonadati</taxon>
        <taxon>Bacteroidota</taxon>
        <taxon>Cytophagia</taxon>
        <taxon>Cytophagales</taxon>
        <taxon>Spirosomataceae</taxon>
        <taxon>Fibrella</taxon>
    </lineage>
</organism>
<dbReference type="EMBL" id="JAFMYW010000001">
    <property type="protein sequence ID" value="MBO0947518.1"/>
    <property type="molecule type" value="Genomic_DNA"/>
</dbReference>
<feature type="transmembrane region" description="Helical" evidence="1">
    <location>
        <begin position="6"/>
        <end position="33"/>
    </location>
</feature>
<accession>A0ABS3JDJ2</accession>
<proteinExistence type="predicted"/>
<evidence type="ECO:0000256" key="1">
    <source>
        <dbReference type="SAM" id="Phobius"/>
    </source>
</evidence>
<keyword evidence="1" id="KW-1133">Transmembrane helix</keyword>
<evidence type="ECO:0000313" key="3">
    <source>
        <dbReference type="Proteomes" id="UP000664628"/>
    </source>
</evidence>
<name>A0ABS3JDJ2_9BACT</name>
<comment type="caution">
    <text evidence="2">The sequence shown here is derived from an EMBL/GenBank/DDBJ whole genome shotgun (WGS) entry which is preliminary data.</text>
</comment>
<keyword evidence="1" id="KW-0472">Membrane</keyword>
<protein>
    <submittedName>
        <fullName evidence="2">Uncharacterized protein</fullName>
    </submittedName>
</protein>